<protein>
    <submittedName>
        <fullName evidence="2">Uncharacterized protein</fullName>
    </submittedName>
</protein>
<evidence type="ECO:0000313" key="3">
    <source>
        <dbReference type="Proteomes" id="UP001150266"/>
    </source>
</evidence>
<reference evidence="2" key="1">
    <citation type="submission" date="2022-08" db="EMBL/GenBank/DDBJ databases">
        <title>A Global Phylogenomic Analysis of the Shiitake Genus Lentinula.</title>
        <authorList>
            <consortium name="DOE Joint Genome Institute"/>
            <person name="Sierra-Patev S."/>
            <person name="Min B."/>
            <person name="Naranjo-Ortiz M."/>
            <person name="Looney B."/>
            <person name="Konkel Z."/>
            <person name="Slot J.C."/>
            <person name="Sakamoto Y."/>
            <person name="Steenwyk J.L."/>
            <person name="Rokas A."/>
            <person name="Carro J."/>
            <person name="Camarero S."/>
            <person name="Ferreira P."/>
            <person name="Molpeceres G."/>
            <person name="Ruiz-Duenas F.J."/>
            <person name="Serrano A."/>
            <person name="Henrissat B."/>
            <person name="Drula E."/>
            <person name="Hughes K.W."/>
            <person name="Mata J.L."/>
            <person name="Ishikawa N.K."/>
            <person name="Vargas-Isla R."/>
            <person name="Ushijima S."/>
            <person name="Smith C.A."/>
            <person name="Ahrendt S."/>
            <person name="Andreopoulos W."/>
            <person name="He G."/>
            <person name="Labutti K."/>
            <person name="Lipzen A."/>
            <person name="Ng V."/>
            <person name="Riley R."/>
            <person name="Sandor L."/>
            <person name="Barry K."/>
            <person name="Martinez A.T."/>
            <person name="Xiao Y."/>
            <person name="Gibbons J.G."/>
            <person name="Terashima K."/>
            <person name="Grigoriev I.V."/>
            <person name="Hibbett D.S."/>
        </authorList>
    </citation>
    <scope>NUCLEOTIDE SEQUENCE</scope>
    <source>
        <strain evidence="2">JLM2183</strain>
    </source>
</reference>
<dbReference type="OrthoDB" id="68483at2759"/>
<dbReference type="AlphaFoldDB" id="A0A9W9DSI6"/>
<keyword evidence="3" id="KW-1185">Reference proteome</keyword>
<proteinExistence type="predicted"/>
<dbReference type="EMBL" id="JAOTPV010000005">
    <property type="protein sequence ID" value="KAJ4482290.1"/>
    <property type="molecule type" value="Genomic_DNA"/>
</dbReference>
<organism evidence="2 3">
    <name type="scientific">Lentinula aciculospora</name>
    <dbReference type="NCBI Taxonomy" id="153920"/>
    <lineage>
        <taxon>Eukaryota</taxon>
        <taxon>Fungi</taxon>
        <taxon>Dikarya</taxon>
        <taxon>Basidiomycota</taxon>
        <taxon>Agaricomycotina</taxon>
        <taxon>Agaricomycetes</taxon>
        <taxon>Agaricomycetidae</taxon>
        <taxon>Agaricales</taxon>
        <taxon>Marasmiineae</taxon>
        <taxon>Omphalotaceae</taxon>
        <taxon>Lentinula</taxon>
    </lineage>
</organism>
<evidence type="ECO:0000256" key="1">
    <source>
        <dbReference type="SAM" id="MobiDB-lite"/>
    </source>
</evidence>
<feature type="compositionally biased region" description="Polar residues" evidence="1">
    <location>
        <begin position="54"/>
        <end position="63"/>
    </location>
</feature>
<feature type="compositionally biased region" description="Polar residues" evidence="1">
    <location>
        <begin position="18"/>
        <end position="42"/>
    </location>
</feature>
<evidence type="ECO:0000313" key="2">
    <source>
        <dbReference type="EMBL" id="KAJ4482290.1"/>
    </source>
</evidence>
<dbReference type="Proteomes" id="UP001150266">
    <property type="component" value="Unassembled WGS sequence"/>
</dbReference>
<comment type="caution">
    <text evidence="2">The sequence shown here is derived from an EMBL/GenBank/DDBJ whole genome shotgun (WGS) entry which is preliminary data.</text>
</comment>
<gene>
    <name evidence="2" type="ORF">J3R30DRAFT_3656374</name>
</gene>
<sequence length="190" mass="20735">MVDREVFIAPPVRSSDNLVWSASASPSSQFNDKSSDELTSSPLRVEPYAPRPVLSSQPIPDTPTQKRVEGVYDRFLMATSGVKRLGKGYQSDNVGAVHNTISHLNHTKQSHRAFYSVRKPLQMPPPVASDDQMQAMTVDELGIIGYSAAEGSTGVTVLKDESNGTVALVRRAFKAIVPGKTVNRRLSRLN</sequence>
<feature type="region of interest" description="Disordered" evidence="1">
    <location>
        <begin position="18"/>
        <end position="65"/>
    </location>
</feature>
<name>A0A9W9DSI6_9AGAR</name>
<accession>A0A9W9DSI6</accession>